<dbReference type="AlphaFoldDB" id="A0A2T4B807"/>
<proteinExistence type="predicted"/>
<organism evidence="1 2">
    <name type="scientific">Trichoderma citrinoviride</name>
    <dbReference type="NCBI Taxonomy" id="58853"/>
    <lineage>
        <taxon>Eukaryota</taxon>
        <taxon>Fungi</taxon>
        <taxon>Dikarya</taxon>
        <taxon>Ascomycota</taxon>
        <taxon>Pezizomycotina</taxon>
        <taxon>Sordariomycetes</taxon>
        <taxon>Hypocreomycetidae</taxon>
        <taxon>Hypocreales</taxon>
        <taxon>Hypocreaceae</taxon>
        <taxon>Trichoderma</taxon>
    </lineage>
</organism>
<dbReference type="Proteomes" id="UP000241546">
    <property type="component" value="Unassembled WGS sequence"/>
</dbReference>
<evidence type="ECO:0000313" key="1">
    <source>
        <dbReference type="EMBL" id="PTB65463.1"/>
    </source>
</evidence>
<sequence length="149" mass="16652">MALPMFLCDRASSYGRFRGKDITMSVLQPSQAQRISYELHQGSKFRCSMILAFSPPLLSDCTWLDGHCEGISCHEDGAAELRGHWYILQLQISPDSYLYANGLRWLSPVRPIQVQGDPELACKYLRLASSGEFGGLLGVEDTWMWCGSG</sequence>
<evidence type="ECO:0000313" key="2">
    <source>
        <dbReference type="Proteomes" id="UP000241546"/>
    </source>
</evidence>
<name>A0A2T4B807_9HYPO</name>
<accession>A0A2T4B807</accession>
<dbReference type="RefSeq" id="XP_024748783.1">
    <property type="nucleotide sequence ID" value="XM_024893524.1"/>
</dbReference>
<dbReference type="EMBL" id="KZ680215">
    <property type="protein sequence ID" value="PTB65463.1"/>
    <property type="molecule type" value="Genomic_DNA"/>
</dbReference>
<dbReference type="GeneID" id="36601642"/>
<gene>
    <name evidence="1" type="ORF">BBK36DRAFT_1142443</name>
</gene>
<protein>
    <submittedName>
        <fullName evidence="1">Uncharacterized protein</fullName>
    </submittedName>
</protein>
<keyword evidence="2" id="KW-1185">Reference proteome</keyword>
<reference evidence="2" key="1">
    <citation type="submission" date="2016-07" db="EMBL/GenBank/DDBJ databases">
        <title>Multiple horizontal gene transfer events from other fungi enriched the ability of initially mycotrophic Trichoderma (Ascomycota) to feed on dead plant biomass.</title>
        <authorList>
            <consortium name="DOE Joint Genome Institute"/>
            <person name="Atanasova L."/>
            <person name="Chenthamara K."/>
            <person name="Zhang J."/>
            <person name="Grujic M."/>
            <person name="Henrissat B."/>
            <person name="Kuo A."/>
            <person name="Aerts A."/>
            <person name="Salamov A."/>
            <person name="Lipzen A."/>
            <person name="Labutti K."/>
            <person name="Barry K."/>
            <person name="Miao Y."/>
            <person name="Rahimi M.J."/>
            <person name="Shen Q."/>
            <person name="Grigoriev I.V."/>
            <person name="Kubicek C.P."/>
            <person name="Druzhinina I.S."/>
        </authorList>
    </citation>
    <scope>NUCLEOTIDE SEQUENCE [LARGE SCALE GENOMIC DNA]</scope>
    <source>
        <strain evidence="2">TUCIM 6016</strain>
    </source>
</reference>